<dbReference type="Proteomes" id="UP000594262">
    <property type="component" value="Unplaced"/>
</dbReference>
<feature type="compositionally biased region" description="Acidic residues" evidence="2">
    <location>
        <begin position="236"/>
        <end position="249"/>
    </location>
</feature>
<keyword evidence="5" id="KW-1185">Reference proteome</keyword>
<feature type="chain" id="PRO_5029805834" evidence="3">
    <location>
        <begin position="26"/>
        <end position="681"/>
    </location>
</feature>
<accession>A0A7M5UWY3</accession>
<dbReference type="AlphaFoldDB" id="A0A7M5UWY3"/>
<evidence type="ECO:0000313" key="5">
    <source>
        <dbReference type="Proteomes" id="UP000594262"/>
    </source>
</evidence>
<organism evidence="4 5">
    <name type="scientific">Clytia hemisphaerica</name>
    <dbReference type="NCBI Taxonomy" id="252671"/>
    <lineage>
        <taxon>Eukaryota</taxon>
        <taxon>Metazoa</taxon>
        <taxon>Cnidaria</taxon>
        <taxon>Hydrozoa</taxon>
        <taxon>Hydroidolina</taxon>
        <taxon>Leptothecata</taxon>
        <taxon>Obeliida</taxon>
        <taxon>Clytiidae</taxon>
        <taxon>Clytia</taxon>
    </lineage>
</organism>
<feature type="signal peptide" evidence="3">
    <location>
        <begin position="1"/>
        <end position="25"/>
    </location>
</feature>
<keyword evidence="1" id="KW-0175">Coiled coil</keyword>
<evidence type="ECO:0000256" key="3">
    <source>
        <dbReference type="SAM" id="SignalP"/>
    </source>
</evidence>
<proteinExistence type="predicted"/>
<evidence type="ECO:0000256" key="2">
    <source>
        <dbReference type="SAM" id="MobiDB-lite"/>
    </source>
</evidence>
<evidence type="ECO:0000313" key="4">
    <source>
        <dbReference type="EnsemblMetazoa" id="CLYHEMP005508.2"/>
    </source>
</evidence>
<feature type="region of interest" description="Disordered" evidence="2">
    <location>
        <begin position="226"/>
        <end position="253"/>
    </location>
</feature>
<feature type="coiled-coil region" evidence="1">
    <location>
        <begin position="29"/>
        <end position="56"/>
    </location>
</feature>
<keyword evidence="3" id="KW-0732">Signal</keyword>
<evidence type="ECO:0000256" key="1">
    <source>
        <dbReference type="SAM" id="Coils"/>
    </source>
</evidence>
<dbReference type="EnsemblMetazoa" id="CLYHEMT005508.2">
    <property type="protein sequence ID" value="CLYHEMP005508.2"/>
    <property type="gene ID" value="CLYHEMG005508"/>
</dbReference>
<sequence length="681" mass="78440">MRPSFLKGLACALLLFMMLVVCSESKKGRKGKCRACEKMEKEKEKAEKNINVLMESCKPVPKQIQQLFSTNIKRKWSSRQIKNDLMEIERRLKRIVGKKCMKEIRKVVMKFYTKMIVTKTTKTKIKRIIFKKTVMRFISVKKRTIIRKTTNRIMRIKKDVTKNKKLGRTMRNINNARKQCALIPPKCEKRAERVIRWAAGKVLQNSGQGQVPNITRKQKESIVTKAQNILENEPQTLEEEENEEDEPEPEQQTNKILAISEPQSLQRPPAPPIPIPTTIITLLEMAKKSIEDFFTEQEDDKEMDTRDFETFVLIITNYWSALEEAVISVSNNDEKKVQQLMKDYNNLYRTKLIEILNNPSENGRQLLNYVFSYENLKTTDYIINFIWQMIEETVVNEDDPDQPESQEIFDSNTLILCEEENLAGIACYYVDVTKSCITDKENKKVLNVENMKIKSIFAPQGMYLTIKKKEKGDLRRLRGPHVWSHQNLFDGAEKIIIQTQEQFLKTNPSLRMNELDFYFINFRTTTNKEDKVGKNVTNEGTNCFNQCGKTSGACPEFCGEGVCCQKFWNNEPGCKNAENPCEGYHCCSTVSSTASDSKTKNGPFGDWTDTISKHSICVRGRKDNGGKKIIKGVPVDESSINIYVPDGVRVKLKNTQCRNKGINKKEEKKENVTTIKGPQVD</sequence>
<reference evidence="4" key="1">
    <citation type="submission" date="2021-01" db="UniProtKB">
        <authorList>
            <consortium name="EnsemblMetazoa"/>
        </authorList>
    </citation>
    <scope>IDENTIFICATION</scope>
</reference>
<protein>
    <submittedName>
        <fullName evidence="4">Uncharacterized protein</fullName>
    </submittedName>
</protein>
<name>A0A7M5UWY3_9CNID</name>